<dbReference type="PANTHER" id="PTHR48044">
    <property type="entry name" value="GLYCOSYLTRANSFERASE"/>
    <property type="match status" value="1"/>
</dbReference>
<sequence length="373" mass="41570">MATTSHFEAPLYELISSRNHGRVVVIFDVLMASVVEAVHKKSLPNVECYCFQSVPAFVVYSLVWEAAGKAGILAADEDGIMEQLPSWEGCFSLEFQAFLESQQKSSRNNFHNGTIYNTCRILEARYLDLLSKMVGPPHKHWAVGPLGALFEHEKRGSESPGPGSECLEWLDMQPLNSVIFVSFGTTCSLSDEQIRELGLGLERSEQRFVWLLSDADKGDIFEGEVRRVELSDGFEERVRERGIVVREWAPQLQILEHSATGGFLTHCGWNSCLESIATGVPIAAWPMHSDQPRNAVLVTKVLKIGVEMRDWARREEVVSSVTVEEGVRRLMASAEGEKMRRRAAELADALKLSMVEGGVGRVEMDSFIAHITS</sequence>
<reference evidence="6 7" key="1">
    <citation type="journal article" date="2021" name="Nat. Commun.">
        <title>Incipient diploidization of the medicinal plant Perilla within 10,000 years.</title>
        <authorList>
            <person name="Zhang Y."/>
            <person name="Shen Q."/>
            <person name="Leng L."/>
            <person name="Zhang D."/>
            <person name="Chen S."/>
            <person name="Shi Y."/>
            <person name="Ning Z."/>
            <person name="Chen S."/>
        </authorList>
    </citation>
    <scope>NUCLEOTIDE SEQUENCE [LARGE SCALE GENOMIC DNA]</scope>
    <source>
        <strain evidence="7">cv. PC099</strain>
    </source>
</reference>
<gene>
    <name evidence="6" type="ORF">C2S53_018065</name>
</gene>
<feature type="domain" description="Glycosyltransferase N-terminal" evidence="5">
    <location>
        <begin position="2"/>
        <end position="146"/>
    </location>
</feature>
<proteinExistence type="inferred from homology"/>
<keyword evidence="2 4" id="KW-0328">Glycosyltransferase</keyword>
<dbReference type="GO" id="GO:0008194">
    <property type="term" value="F:UDP-glycosyltransferase activity"/>
    <property type="evidence" value="ECO:0007669"/>
    <property type="project" value="InterPro"/>
</dbReference>
<evidence type="ECO:0000256" key="4">
    <source>
        <dbReference type="RuleBase" id="RU003718"/>
    </source>
</evidence>
<evidence type="ECO:0000313" key="7">
    <source>
        <dbReference type="Proteomes" id="UP001190926"/>
    </source>
</evidence>
<comment type="similarity">
    <text evidence="1 4">Belongs to the UDP-glycosyltransferase family.</text>
</comment>
<dbReference type="SUPFAM" id="SSF53756">
    <property type="entry name" value="UDP-Glycosyltransferase/glycogen phosphorylase"/>
    <property type="match status" value="1"/>
</dbReference>
<comment type="caution">
    <text evidence="6">The sequence shown here is derived from an EMBL/GenBank/DDBJ whole genome shotgun (WGS) entry which is preliminary data.</text>
</comment>
<keyword evidence="3 4" id="KW-0808">Transferase</keyword>
<dbReference type="Pfam" id="PF26168">
    <property type="entry name" value="Glyco_transf_N"/>
    <property type="match status" value="1"/>
</dbReference>
<evidence type="ECO:0000259" key="5">
    <source>
        <dbReference type="Pfam" id="PF26168"/>
    </source>
</evidence>
<evidence type="ECO:0000313" key="6">
    <source>
        <dbReference type="EMBL" id="KAH6828716.1"/>
    </source>
</evidence>
<keyword evidence="7" id="KW-1185">Reference proteome</keyword>
<dbReference type="AlphaFoldDB" id="A0AAD4P743"/>
<dbReference type="PROSITE" id="PS00375">
    <property type="entry name" value="UDPGT"/>
    <property type="match status" value="1"/>
</dbReference>
<evidence type="ECO:0000256" key="2">
    <source>
        <dbReference type="ARBA" id="ARBA00022676"/>
    </source>
</evidence>
<evidence type="ECO:0000256" key="3">
    <source>
        <dbReference type="ARBA" id="ARBA00022679"/>
    </source>
</evidence>
<dbReference type="GO" id="GO:0016138">
    <property type="term" value="P:glycoside biosynthetic process"/>
    <property type="evidence" value="ECO:0007669"/>
    <property type="project" value="UniProtKB-ARBA"/>
</dbReference>
<dbReference type="PANTHER" id="PTHR48044:SF23">
    <property type="entry name" value="ANTHOCYANIDIN 3-O-GLUCOSYLTRANSFERASE-LIKE"/>
    <property type="match status" value="1"/>
</dbReference>
<dbReference type="InterPro" id="IPR058980">
    <property type="entry name" value="Glyco_transf_N"/>
</dbReference>
<protein>
    <recommendedName>
        <fullName evidence="5">Glycosyltransferase N-terminal domain-containing protein</fullName>
    </recommendedName>
</protein>
<dbReference type="FunFam" id="3.40.50.2000:FF:000060">
    <property type="entry name" value="Glycosyltransferase"/>
    <property type="match status" value="1"/>
</dbReference>
<dbReference type="Pfam" id="PF00201">
    <property type="entry name" value="UDPGT"/>
    <property type="match status" value="1"/>
</dbReference>
<dbReference type="InterPro" id="IPR035595">
    <property type="entry name" value="UDP_glycos_trans_CS"/>
</dbReference>
<dbReference type="CDD" id="cd03784">
    <property type="entry name" value="GT1_Gtf-like"/>
    <property type="match status" value="1"/>
</dbReference>
<name>A0AAD4P743_PERFH</name>
<dbReference type="Proteomes" id="UP001190926">
    <property type="component" value="Unassembled WGS sequence"/>
</dbReference>
<organism evidence="6 7">
    <name type="scientific">Perilla frutescens var. hirtella</name>
    <name type="common">Perilla citriodora</name>
    <name type="synonym">Perilla setoyensis</name>
    <dbReference type="NCBI Taxonomy" id="608512"/>
    <lineage>
        <taxon>Eukaryota</taxon>
        <taxon>Viridiplantae</taxon>
        <taxon>Streptophyta</taxon>
        <taxon>Embryophyta</taxon>
        <taxon>Tracheophyta</taxon>
        <taxon>Spermatophyta</taxon>
        <taxon>Magnoliopsida</taxon>
        <taxon>eudicotyledons</taxon>
        <taxon>Gunneridae</taxon>
        <taxon>Pentapetalae</taxon>
        <taxon>asterids</taxon>
        <taxon>lamiids</taxon>
        <taxon>Lamiales</taxon>
        <taxon>Lamiaceae</taxon>
        <taxon>Nepetoideae</taxon>
        <taxon>Elsholtzieae</taxon>
        <taxon>Perilla</taxon>
    </lineage>
</organism>
<accession>A0AAD4P743</accession>
<dbReference type="Gene3D" id="3.40.50.2000">
    <property type="entry name" value="Glycogen Phosphorylase B"/>
    <property type="match status" value="2"/>
</dbReference>
<dbReference type="InterPro" id="IPR002213">
    <property type="entry name" value="UDP_glucos_trans"/>
</dbReference>
<dbReference type="EMBL" id="SDAM02000121">
    <property type="protein sequence ID" value="KAH6828716.1"/>
    <property type="molecule type" value="Genomic_DNA"/>
</dbReference>
<evidence type="ECO:0000256" key="1">
    <source>
        <dbReference type="ARBA" id="ARBA00009995"/>
    </source>
</evidence>